<reference evidence="2 3" key="1">
    <citation type="submission" date="2018-08" db="EMBL/GenBank/DDBJ databases">
        <title>Fibrisoma montanum sp. nov., isolated from Danxia mountain soil.</title>
        <authorList>
            <person name="Huang Y."/>
        </authorList>
    </citation>
    <scope>NUCLEOTIDE SEQUENCE [LARGE SCALE GENOMIC DNA]</scope>
    <source>
        <strain evidence="2 3">HYT19</strain>
    </source>
</reference>
<feature type="chain" id="PRO_5019000764" evidence="1">
    <location>
        <begin position="23"/>
        <end position="240"/>
    </location>
</feature>
<comment type="caution">
    <text evidence="2">The sequence shown here is derived from an EMBL/GenBank/DDBJ whole genome shotgun (WGS) entry which is preliminary data.</text>
</comment>
<gene>
    <name evidence="2" type="ORF">DYU11_04435</name>
</gene>
<name>A0A418MJB5_9BACT</name>
<protein>
    <submittedName>
        <fullName evidence="2">Uncharacterized protein</fullName>
    </submittedName>
</protein>
<feature type="signal peptide" evidence="1">
    <location>
        <begin position="1"/>
        <end position="22"/>
    </location>
</feature>
<keyword evidence="3" id="KW-1185">Reference proteome</keyword>
<evidence type="ECO:0000313" key="2">
    <source>
        <dbReference type="EMBL" id="RIV27558.1"/>
    </source>
</evidence>
<dbReference type="PROSITE" id="PS51257">
    <property type="entry name" value="PROKAR_LIPOPROTEIN"/>
    <property type="match status" value="1"/>
</dbReference>
<dbReference type="RefSeq" id="WP_119666400.1">
    <property type="nucleotide sequence ID" value="NZ_QXED01000001.1"/>
</dbReference>
<sequence>MKKSLTLLSAAAVLAFASSCNKEGAVQPQQEVSNDAGARVAAANETVVAENLPFLNEFTNANALADVVRTTDTGRLYFYLANTTDNIGRTNGAGDNPSTVTDAFSYKGVVYAYGKHYSKGNVVYTPRFNGGSLKLVDLFQTLSGAEVVNGAATIGDLRARQDGNRVRIERTTNGGQTWNNIGRTNGNTDDGTLKEFFVVNGVPFAVVQRRATQFIVITPRGDTGSVKLVDIVDNDFEIIN</sequence>
<dbReference type="EMBL" id="QXED01000001">
    <property type="protein sequence ID" value="RIV27558.1"/>
    <property type="molecule type" value="Genomic_DNA"/>
</dbReference>
<dbReference type="Proteomes" id="UP000283523">
    <property type="component" value="Unassembled WGS sequence"/>
</dbReference>
<accession>A0A418MJB5</accession>
<keyword evidence="1" id="KW-0732">Signal</keyword>
<organism evidence="2 3">
    <name type="scientific">Fibrisoma montanum</name>
    <dbReference type="NCBI Taxonomy" id="2305895"/>
    <lineage>
        <taxon>Bacteria</taxon>
        <taxon>Pseudomonadati</taxon>
        <taxon>Bacteroidota</taxon>
        <taxon>Cytophagia</taxon>
        <taxon>Cytophagales</taxon>
        <taxon>Spirosomataceae</taxon>
        <taxon>Fibrisoma</taxon>
    </lineage>
</organism>
<proteinExistence type="predicted"/>
<dbReference type="OrthoDB" id="9805760at2"/>
<evidence type="ECO:0000313" key="3">
    <source>
        <dbReference type="Proteomes" id="UP000283523"/>
    </source>
</evidence>
<dbReference type="AlphaFoldDB" id="A0A418MJB5"/>
<evidence type="ECO:0000256" key="1">
    <source>
        <dbReference type="SAM" id="SignalP"/>
    </source>
</evidence>